<evidence type="ECO:0000256" key="1">
    <source>
        <dbReference type="SAM" id="MobiDB-lite"/>
    </source>
</evidence>
<dbReference type="GeneID" id="18828008"/>
<dbReference type="EMBL" id="JH971683">
    <property type="protein sequence ID" value="EKM74076.1"/>
    <property type="molecule type" value="Genomic_DNA"/>
</dbReference>
<feature type="region of interest" description="Disordered" evidence="1">
    <location>
        <begin position="1"/>
        <end position="25"/>
    </location>
</feature>
<dbReference type="HOGENOM" id="CLU_2573339_0_0_1"/>
<sequence length="81" mass="9240">MASEKAKNSPGAEFGSIFSTRSTEETHLHYSRVAVRLPNSETRSSPPQLLEGYRALSKEEDARKSSRLRLKWARNNQITFM</sequence>
<evidence type="ECO:0000313" key="3">
    <source>
        <dbReference type="Proteomes" id="UP000008493"/>
    </source>
</evidence>
<dbReference type="InParanoid" id="K5WFS2"/>
<proteinExistence type="predicted"/>
<organism evidence="2 3">
    <name type="scientific">Agaricus bisporus var. burnettii (strain JB137-S8 / ATCC MYA-4627 / FGSC 10392)</name>
    <name type="common">White button mushroom</name>
    <dbReference type="NCBI Taxonomy" id="597362"/>
    <lineage>
        <taxon>Eukaryota</taxon>
        <taxon>Fungi</taxon>
        <taxon>Dikarya</taxon>
        <taxon>Basidiomycota</taxon>
        <taxon>Agaricomycotina</taxon>
        <taxon>Agaricomycetes</taxon>
        <taxon>Agaricomycetidae</taxon>
        <taxon>Agaricales</taxon>
        <taxon>Agaricineae</taxon>
        <taxon>Agaricaceae</taxon>
        <taxon>Agaricus</taxon>
    </lineage>
</organism>
<dbReference type="AlphaFoldDB" id="K5WFS2"/>
<dbReference type="KEGG" id="abp:AGABI1DRAFT133664"/>
<dbReference type="Proteomes" id="UP000008493">
    <property type="component" value="Unassembled WGS sequence"/>
</dbReference>
<dbReference type="RefSeq" id="XP_007335285.1">
    <property type="nucleotide sequence ID" value="XM_007335223.1"/>
</dbReference>
<accession>K5WFS2</accession>
<protein>
    <submittedName>
        <fullName evidence="2">Uncharacterized protein</fullName>
    </submittedName>
</protein>
<evidence type="ECO:0000313" key="2">
    <source>
        <dbReference type="EMBL" id="EKM74076.1"/>
    </source>
</evidence>
<reference evidence="3" key="1">
    <citation type="journal article" date="2012" name="Proc. Natl. Acad. Sci. U.S.A.">
        <title>Genome sequence of the button mushroom Agaricus bisporus reveals mechanisms governing adaptation to a humic-rich ecological niche.</title>
        <authorList>
            <person name="Morin E."/>
            <person name="Kohler A."/>
            <person name="Baker A.R."/>
            <person name="Foulongne-Oriol M."/>
            <person name="Lombard V."/>
            <person name="Nagy L.G."/>
            <person name="Ohm R.A."/>
            <person name="Patyshakuliyeva A."/>
            <person name="Brun A."/>
            <person name="Aerts A.L."/>
            <person name="Bailey A.M."/>
            <person name="Billette C."/>
            <person name="Coutinho P.M."/>
            <person name="Deakin G."/>
            <person name="Doddapaneni H."/>
            <person name="Floudas D."/>
            <person name="Grimwood J."/>
            <person name="Hilden K."/>
            <person name="Kuees U."/>
            <person name="LaButti K.M."/>
            <person name="Lapidus A."/>
            <person name="Lindquist E.A."/>
            <person name="Lucas S.M."/>
            <person name="Murat C."/>
            <person name="Riley R.W."/>
            <person name="Salamov A.A."/>
            <person name="Schmutz J."/>
            <person name="Subramanian V."/>
            <person name="Woesten H.A.B."/>
            <person name="Xu J."/>
            <person name="Eastwood D.C."/>
            <person name="Foster G.D."/>
            <person name="Sonnenberg A.S."/>
            <person name="Cullen D."/>
            <person name="de Vries R.P."/>
            <person name="Lundell T."/>
            <person name="Hibbett D.S."/>
            <person name="Henrissat B."/>
            <person name="Burton K.S."/>
            <person name="Kerrigan R.W."/>
            <person name="Challen M.P."/>
            <person name="Grigoriev I.V."/>
            <person name="Martin F."/>
        </authorList>
    </citation>
    <scope>NUCLEOTIDE SEQUENCE [LARGE SCALE GENOMIC DNA]</scope>
    <source>
        <strain evidence="3">JB137-S8 / ATCC MYA-4627 / FGSC 10392</strain>
    </source>
</reference>
<name>K5WFS2_AGABU</name>
<gene>
    <name evidence="2" type="ORF">AGABI1DRAFT_133664</name>
</gene>
<keyword evidence="3" id="KW-1185">Reference proteome</keyword>